<dbReference type="Proteomes" id="UP000018320">
    <property type="component" value="Unassembled WGS sequence"/>
</dbReference>
<reference evidence="1 2" key="2">
    <citation type="journal article" date="2013" name="Genome Biol. Evol.">
        <title>Genome sequencing of Giardia lamblia genotypes A2 and B isolates (DH and GS) and comparative analysis with the genomes of genotypes A1 and E (WB and Pig).</title>
        <authorList>
            <person name="Adam R.D."/>
            <person name="Dahlstrom E.W."/>
            <person name="Martens C.A."/>
            <person name="Bruno D.P."/>
            <person name="Barbian K.D."/>
            <person name="Ricklefs S.M."/>
            <person name="Hernandez M.M."/>
            <person name="Narla N.P."/>
            <person name="Patel R.B."/>
            <person name="Porcella S.F."/>
            <person name="Nash T.E."/>
        </authorList>
    </citation>
    <scope>NUCLEOTIDE SEQUENCE [LARGE SCALE GENOMIC DNA]</scope>
    <source>
        <strain evidence="1 2">DH</strain>
    </source>
</reference>
<accession>V6T884</accession>
<comment type="caution">
    <text evidence="1">The sequence shown here is derived from an EMBL/GenBank/DDBJ whole genome shotgun (WGS) entry which is preliminary data.</text>
</comment>
<dbReference type="VEuPathDB" id="GiardiaDB:DHA2_153960"/>
<gene>
    <name evidence="1" type="ORF">DHA2_153960</name>
</gene>
<evidence type="ECO:0000313" key="1">
    <source>
        <dbReference type="EMBL" id="ESU35098.1"/>
    </source>
</evidence>
<sequence>MLHKAVPSPLETQTLAFPETEQTAFHWMYMGGVRATQGDAD</sequence>
<protein>
    <submittedName>
        <fullName evidence="1">Histone H3</fullName>
    </submittedName>
</protein>
<organism evidence="1 2">
    <name type="scientific">Giardia intestinalis</name>
    <name type="common">Giardia lamblia</name>
    <dbReference type="NCBI Taxonomy" id="5741"/>
    <lineage>
        <taxon>Eukaryota</taxon>
        <taxon>Metamonada</taxon>
        <taxon>Diplomonadida</taxon>
        <taxon>Hexamitidae</taxon>
        <taxon>Giardiinae</taxon>
        <taxon>Giardia</taxon>
    </lineage>
</organism>
<dbReference type="EMBL" id="AHGT01000101">
    <property type="protein sequence ID" value="ESU35098.1"/>
    <property type="molecule type" value="Genomic_DNA"/>
</dbReference>
<name>V6T884_GIAIN</name>
<dbReference type="AlphaFoldDB" id="V6T884"/>
<reference evidence="2" key="1">
    <citation type="submission" date="2012-02" db="EMBL/GenBank/DDBJ databases">
        <title>Genome sequencing of Giardia lamblia Genotypes A2 and B isolates (DH and GS) and comparative analysis with the genomes of Genotypes A1 and E (WB and Pig).</title>
        <authorList>
            <person name="Adam R."/>
            <person name="Dahlstrom E."/>
            <person name="Martens C."/>
            <person name="Bruno D."/>
            <person name="Barbian K."/>
            <person name="Porcella S.F."/>
            <person name="Nash T."/>
        </authorList>
    </citation>
    <scope>NUCLEOTIDE SEQUENCE</scope>
    <source>
        <strain evidence="2">DH</strain>
    </source>
</reference>
<evidence type="ECO:0000313" key="2">
    <source>
        <dbReference type="Proteomes" id="UP000018320"/>
    </source>
</evidence>
<proteinExistence type="predicted"/>